<dbReference type="GO" id="GO:0000049">
    <property type="term" value="F:tRNA binding"/>
    <property type="evidence" value="ECO:0007669"/>
    <property type="project" value="UniProtKB-UniRule"/>
</dbReference>
<keyword evidence="3 5" id="KW-0687">Ribonucleoprotein</keyword>
<dbReference type="FunFam" id="3.30.1440.10:FF:000001">
    <property type="entry name" value="50S ribosomal protein L5"/>
    <property type="match status" value="1"/>
</dbReference>
<dbReference type="GO" id="GO:0006412">
    <property type="term" value="P:translation"/>
    <property type="evidence" value="ECO:0007669"/>
    <property type="project" value="UniProtKB-UniRule"/>
</dbReference>
<dbReference type="GO" id="GO:0003735">
    <property type="term" value="F:structural constituent of ribosome"/>
    <property type="evidence" value="ECO:0007669"/>
    <property type="project" value="InterPro"/>
</dbReference>
<dbReference type="HAMAP" id="MF_01333_B">
    <property type="entry name" value="Ribosomal_uL5_B"/>
    <property type="match status" value="1"/>
</dbReference>
<dbReference type="Pfam" id="PF00281">
    <property type="entry name" value="Ribosomal_L5"/>
    <property type="match status" value="1"/>
</dbReference>
<feature type="domain" description="Large ribosomal subunit protein uL5 C-terminal" evidence="8">
    <location>
        <begin position="91"/>
        <end position="183"/>
    </location>
</feature>
<accession>A0A7C4TGV9</accession>
<evidence type="ECO:0000256" key="4">
    <source>
        <dbReference type="ARBA" id="ARBA00035245"/>
    </source>
</evidence>
<comment type="caution">
    <text evidence="9">The sequence shown here is derived from an EMBL/GenBank/DDBJ whole genome shotgun (WGS) entry which is preliminary data.</text>
</comment>
<keyword evidence="5" id="KW-0820">tRNA-binding</keyword>
<gene>
    <name evidence="5" type="primary">rplE</name>
    <name evidence="9" type="ORF">ENV60_02565</name>
</gene>
<keyword evidence="5" id="KW-0694">RNA-binding</keyword>
<dbReference type="Gene3D" id="3.30.1440.10">
    <property type="match status" value="1"/>
</dbReference>
<dbReference type="GO" id="GO:0019843">
    <property type="term" value="F:rRNA binding"/>
    <property type="evidence" value="ECO:0007669"/>
    <property type="project" value="UniProtKB-UniRule"/>
</dbReference>
<comment type="subunit">
    <text evidence="5">Part of the 50S ribosomal subunit; part of the 5S rRNA/L5/L18/L25 subcomplex. Contacts the 5S rRNA and the P site tRNA. Forms a bridge to the 30S subunit in the 70S ribosome.</text>
</comment>
<evidence type="ECO:0000313" key="9">
    <source>
        <dbReference type="EMBL" id="HGV97161.1"/>
    </source>
</evidence>
<evidence type="ECO:0000256" key="6">
    <source>
        <dbReference type="RuleBase" id="RU003930"/>
    </source>
</evidence>
<dbReference type="InterPro" id="IPR020930">
    <property type="entry name" value="Ribosomal_uL5_bac-type"/>
</dbReference>
<dbReference type="InterPro" id="IPR022803">
    <property type="entry name" value="Ribosomal_uL5_dom_sf"/>
</dbReference>
<dbReference type="InterPro" id="IPR031310">
    <property type="entry name" value="Ribosomal_uL5_N"/>
</dbReference>
<dbReference type="EMBL" id="DTGZ01000045">
    <property type="protein sequence ID" value="HGV97161.1"/>
    <property type="molecule type" value="Genomic_DNA"/>
</dbReference>
<evidence type="ECO:0000256" key="1">
    <source>
        <dbReference type="ARBA" id="ARBA00008553"/>
    </source>
</evidence>
<proteinExistence type="inferred from homology"/>
<dbReference type="InterPro" id="IPR002132">
    <property type="entry name" value="Ribosomal_uL5"/>
</dbReference>
<evidence type="ECO:0000256" key="5">
    <source>
        <dbReference type="HAMAP-Rule" id="MF_01333"/>
    </source>
</evidence>
<dbReference type="AlphaFoldDB" id="A0A7C4TGV9"/>
<comment type="similarity">
    <text evidence="1 5 6">Belongs to the universal ribosomal protein uL5 family.</text>
</comment>
<dbReference type="SUPFAM" id="SSF55282">
    <property type="entry name" value="RL5-like"/>
    <property type="match status" value="1"/>
</dbReference>
<keyword evidence="2 5" id="KW-0689">Ribosomal protein</keyword>
<keyword evidence="5" id="KW-0699">rRNA-binding</keyword>
<evidence type="ECO:0000256" key="2">
    <source>
        <dbReference type="ARBA" id="ARBA00022980"/>
    </source>
</evidence>
<dbReference type="PIRSF" id="PIRSF002161">
    <property type="entry name" value="Ribosomal_L5"/>
    <property type="match status" value="1"/>
</dbReference>
<dbReference type="GO" id="GO:0005840">
    <property type="term" value="C:ribosome"/>
    <property type="evidence" value="ECO:0007669"/>
    <property type="project" value="UniProtKB-KW"/>
</dbReference>
<feature type="domain" description="Large ribosomal subunit protein uL5 N-terminal" evidence="7">
    <location>
        <begin position="30"/>
        <end position="86"/>
    </location>
</feature>
<name>A0A7C4TGV9_UNCW3</name>
<dbReference type="GO" id="GO:1990904">
    <property type="term" value="C:ribonucleoprotein complex"/>
    <property type="evidence" value="ECO:0007669"/>
    <property type="project" value="UniProtKB-KW"/>
</dbReference>
<sequence>MAKDNYRPRLKLYYEENLRKSLMKKLGYKNIYEVPQLKKIVINVGLGEAVADPKILDIVREDLARITGQAPVYTRAKRPISNFKIRKGMVIGMKVTLRGARMYEFFDRFVNFAAPRIRDFKGFSRDSFDGRGSYNLGLTEQTIFPEIEYDKVKKVFGMDIAIVTSAKKDEDALALLEGLGMPFERKK</sequence>
<comment type="function">
    <text evidence="5">This is 1 of the proteins that bind and probably mediate the attachment of the 5S RNA into the large ribosomal subunit, where it forms part of the central protuberance. In the 70S ribosome it contacts protein S13 of the 30S subunit (bridge B1b), connecting the 2 subunits; this bridge is implicated in subunit movement. Contacts the P site tRNA; the 5S rRNA and some of its associated proteins might help stabilize positioning of ribosome-bound tRNAs.</text>
</comment>
<evidence type="ECO:0000259" key="8">
    <source>
        <dbReference type="Pfam" id="PF00673"/>
    </source>
</evidence>
<evidence type="ECO:0000256" key="3">
    <source>
        <dbReference type="ARBA" id="ARBA00023274"/>
    </source>
</evidence>
<protein>
    <recommendedName>
        <fullName evidence="4 5">Large ribosomal subunit protein uL5</fullName>
    </recommendedName>
</protein>
<evidence type="ECO:0000259" key="7">
    <source>
        <dbReference type="Pfam" id="PF00281"/>
    </source>
</evidence>
<dbReference type="NCBIfam" id="NF000585">
    <property type="entry name" value="PRK00010.1"/>
    <property type="match status" value="1"/>
</dbReference>
<dbReference type="PANTHER" id="PTHR11994">
    <property type="entry name" value="60S RIBOSOMAL PROTEIN L11-RELATED"/>
    <property type="match status" value="1"/>
</dbReference>
<dbReference type="InterPro" id="IPR031309">
    <property type="entry name" value="Ribosomal_uL5_C"/>
</dbReference>
<organism evidence="9">
    <name type="scientific">candidate division WOR-3 bacterium</name>
    <dbReference type="NCBI Taxonomy" id="2052148"/>
    <lineage>
        <taxon>Bacteria</taxon>
        <taxon>Bacteria division WOR-3</taxon>
    </lineage>
</organism>
<dbReference type="Pfam" id="PF00673">
    <property type="entry name" value="Ribosomal_L5_C"/>
    <property type="match status" value="1"/>
</dbReference>
<reference evidence="9" key="1">
    <citation type="journal article" date="2020" name="mSystems">
        <title>Genome- and Community-Level Interaction Insights into Carbon Utilization and Element Cycling Functions of Hydrothermarchaeota in Hydrothermal Sediment.</title>
        <authorList>
            <person name="Zhou Z."/>
            <person name="Liu Y."/>
            <person name="Xu W."/>
            <person name="Pan J."/>
            <person name="Luo Z.H."/>
            <person name="Li M."/>
        </authorList>
    </citation>
    <scope>NUCLEOTIDE SEQUENCE [LARGE SCALE GENOMIC DNA]</scope>
    <source>
        <strain evidence="9">SpSt-774</strain>
    </source>
</reference>